<sequence>MSSITGHVVISSNNENEQLFSNNLTCSFLQCFYQLICVTIIVYLHSIAIVIIYFIYVKLFYSTYFYISIPICWILWSFLCLFITLFLLKFIIGNTQPGYYTLNSWYYIHKIWLRRLIVSSFDYSFTILGGYHCWFPILLRWLGSNIKGNNTKIGPYDSFLNYPSNLLTIEDSCALFSGAMLVHNEVKHNGHCIIDQIRISTGVTIGNDCVIHAGSIIPSQVIVGSMTRYTSETICNENDILLGIPASKMPFIFPSIKQQNMQMGNFITEFGEILIKQFLAKFVFVICGLFCINIFNNIFLSFLIFMIIYSIVFCLLYRLSNADMWQIGTYSYENTTRWHHFIFLLMSIDYFFVIGSLLGGTQWLLYLFRSLGTKINGNDVIIADFNNLEDYHLITIDNHVRINSKARIQSFETHSSSTPNVHCPRAAQRLDSSLTKIRSREANHASTQLFETNHLQEDFNKP</sequence>
<feature type="transmembrane region" description="Helical" evidence="1">
    <location>
        <begin position="301"/>
        <end position="320"/>
    </location>
</feature>
<evidence type="ECO:0000313" key="2">
    <source>
        <dbReference type="EMBL" id="CAF1283228.1"/>
    </source>
</evidence>
<feature type="transmembrane region" description="Helical" evidence="1">
    <location>
        <begin position="32"/>
        <end position="57"/>
    </location>
</feature>
<dbReference type="AlphaFoldDB" id="A0A815CC83"/>
<dbReference type="InterPro" id="IPR011004">
    <property type="entry name" value="Trimer_LpxA-like_sf"/>
</dbReference>
<feature type="transmembrane region" description="Helical" evidence="1">
    <location>
        <begin position="278"/>
        <end position="295"/>
    </location>
</feature>
<accession>A0A815CC83</accession>
<feature type="transmembrane region" description="Helical" evidence="1">
    <location>
        <begin position="64"/>
        <end position="92"/>
    </location>
</feature>
<feature type="transmembrane region" description="Helical" evidence="1">
    <location>
        <begin position="341"/>
        <end position="368"/>
    </location>
</feature>
<evidence type="ECO:0000256" key="1">
    <source>
        <dbReference type="SAM" id="Phobius"/>
    </source>
</evidence>
<dbReference type="EMBL" id="CAJOBC010028898">
    <property type="protein sequence ID" value="CAF4080567.1"/>
    <property type="molecule type" value="Genomic_DNA"/>
</dbReference>
<dbReference type="Proteomes" id="UP000663829">
    <property type="component" value="Unassembled WGS sequence"/>
</dbReference>
<keyword evidence="4" id="KW-1185">Reference proteome</keyword>
<keyword evidence="1" id="KW-0812">Transmembrane</keyword>
<organism evidence="2 4">
    <name type="scientific">Didymodactylos carnosus</name>
    <dbReference type="NCBI Taxonomy" id="1234261"/>
    <lineage>
        <taxon>Eukaryota</taxon>
        <taxon>Metazoa</taxon>
        <taxon>Spiralia</taxon>
        <taxon>Gnathifera</taxon>
        <taxon>Rotifera</taxon>
        <taxon>Eurotatoria</taxon>
        <taxon>Bdelloidea</taxon>
        <taxon>Philodinida</taxon>
        <taxon>Philodinidae</taxon>
        <taxon>Didymodactylos</taxon>
    </lineage>
</organism>
<evidence type="ECO:0000313" key="3">
    <source>
        <dbReference type="EMBL" id="CAF4080567.1"/>
    </source>
</evidence>
<name>A0A815CC83_9BILA</name>
<gene>
    <name evidence="2" type="ORF">GPM918_LOCUS27659</name>
    <name evidence="3" type="ORF">SRO942_LOCUS28021</name>
</gene>
<dbReference type="Proteomes" id="UP000681722">
    <property type="component" value="Unassembled WGS sequence"/>
</dbReference>
<comment type="caution">
    <text evidence="2">The sequence shown here is derived from an EMBL/GenBank/DDBJ whole genome shotgun (WGS) entry which is preliminary data.</text>
</comment>
<dbReference type="OrthoDB" id="10202081at2759"/>
<evidence type="ECO:0000313" key="4">
    <source>
        <dbReference type="Proteomes" id="UP000663829"/>
    </source>
</evidence>
<reference evidence="2" key="1">
    <citation type="submission" date="2021-02" db="EMBL/GenBank/DDBJ databases">
        <authorList>
            <person name="Nowell W R."/>
        </authorList>
    </citation>
    <scope>NUCLEOTIDE SEQUENCE</scope>
</reference>
<protein>
    <submittedName>
        <fullName evidence="2">Uncharacterized protein</fullName>
    </submittedName>
</protein>
<keyword evidence="1" id="KW-0472">Membrane</keyword>
<keyword evidence="1" id="KW-1133">Transmembrane helix</keyword>
<feature type="transmembrane region" description="Helical" evidence="1">
    <location>
        <begin position="123"/>
        <end position="142"/>
    </location>
</feature>
<dbReference type="EMBL" id="CAJNOQ010011704">
    <property type="protein sequence ID" value="CAF1283228.1"/>
    <property type="molecule type" value="Genomic_DNA"/>
</dbReference>
<proteinExistence type="predicted"/>
<dbReference type="Gene3D" id="2.160.10.10">
    <property type="entry name" value="Hexapeptide repeat proteins"/>
    <property type="match status" value="1"/>
</dbReference>
<dbReference type="SUPFAM" id="SSF51161">
    <property type="entry name" value="Trimeric LpxA-like enzymes"/>
    <property type="match status" value="1"/>
</dbReference>